<dbReference type="AlphaFoldDB" id="A0A4R7B4W1"/>
<dbReference type="SUPFAM" id="SSF52172">
    <property type="entry name" value="CheY-like"/>
    <property type="match status" value="1"/>
</dbReference>
<proteinExistence type="predicted"/>
<evidence type="ECO:0000313" key="9">
    <source>
        <dbReference type="Proteomes" id="UP000295611"/>
    </source>
</evidence>
<dbReference type="CDD" id="cd17535">
    <property type="entry name" value="REC_NarL-like"/>
    <property type="match status" value="1"/>
</dbReference>
<feature type="domain" description="HTH luxR-type" evidence="6">
    <location>
        <begin position="142"/>
        <end position="207"/>
    </location>
</feature>
<evidence type="ECO:0000256" key="5">
    <source>
        <dbReference type="PROSITE-ProRule" id="PRU00169"/>
    </source>
</evidence>
<dbReference type="PANTHER" id="PTHR43214">
    <property type="entry name" value="TWO-COMPONENT RESPONSE REGULATOR"/>
    <property type="match status" value="1"/>
</dbReference>
<keyword evidence="2" id="KW-0805">Transcription regulation</keyword>
<dbReference type="GO" id="GO:0006355">
    <property type="term" value="P:regulation of DNA-templated transcription"/>
    <property type="evidence" value="ECO:0007669"/>
    <property type="project" value="InterPro"/>
</dbReference>
<organism evidence="8 9">
    <name type="scientific">Paludibacterium purpuratum</name>
    <dbReference type="NCBI Taxonomy" id="1144873"/>
    <lineage>
        <taxon>Bacteria</taxon>
        <taxon>Pseudomonadati</taxon>
        <taxon>Pseudomonadota</taxon>
        <taxon>Betaproteobacteria</taxon>
        <taxon>Neisseriales</taxon>
        <taxon>Chromobacteriaceae</taxon>
        <taxon>Paludibacterium</taxon>
    </lineage>
</organism>
<comment type="caution">
    <text evidence="8">The sequence shown here is derived from an EMBL/GenBank/DDBJ whole genome shotgun (WGS) entry which is preliminary data.</text>
</comment>
<dbReference type="InterPro" id="IPR000792">
    <property type="entry name" value="Tscrpt_reg_LuxR_C"/>
</dbReference>
<dbReference type="GO" id="GO:0000160">
    <property type="term" value="P:phosphorelay signal transduction system"/>
    <property type="evidence" value="ECO:0007669"/>
    <property type="project" value="InterPro"/>
</dbReference>
<dbReference type="RefSeq" id="WP_133680628.1">
    <property type="nucleotide sequence ID" value="NZ_SNZP01000007.1"/>
</dbReference>
<dbReference type="CDD" id="cd06170">
    <property type="entry name" value="LuxR_C_like"/>
    <property type="match status" value="1"/>
</dbReference>
<dbReference type="EMBL" id="SNZP01000007">
    <property type="protein sequence ID" value="TDR79690.1"/>
    <property type="molecule type" value="Genomic_DNA"/>
</dbReference>
<protein>
    <submittedName>
        <fullName evidence="8">LuxR family two component transcriptional regulator</fullName>
    </submittedName>
</protein>
<dbReference type="OrthoDB" id="9780593at2"/>
<dbReference type="InterPro" id="IPR039420">
    <property type="entry name" value="WalR-like"/>
</dbReference>
<dbReference type="Pfam" id="PF00196">
    <property type="entry name" value="GerE"/>
    <property type="match status" value="1"/>
</dbReference>
<dbReference type="PROSITE" id="PS50043">
    <property type="entry name" value="HTH_LUXR_2"/>
    <property type="match status" value="1"/>
</dbReference>
<evidence type="ECO:0000256" key="2">
    <source>
        <dbReference type="ARBA" id="ARBA00023015"/>
    </source>
</evidence>
<keyword evidence="1" id="KW-0597">Phosphoprotein</keyword>
<dbReference type="SMART" id="SM00421">
    <property type="entry name" value="HTH_LUXR"/>
    <property type="match status" value="1"/>
</dbReference>
<evidence type="ECO:0000256" key="4">
    <source>
        <dbReference type="ARBA" id="ARBA00023163"/>
    </source>
</evidence>
<name>A0A4R7B4W1_9NEIS</name>
<dbReference type="InterPro" id="IPR016032">
    <property type="entry name" value="Sig_transdc_resp-reg_C-effctor"/>
</dbReference>
<evidence type="ECO:0000313" key="8">
    <source>
        <dbReference type="EMBL" id="TDR79690.1"/>
    </source>
</evidence>
<dbReference type="SMART" id="SM00448">
    <property type="entry name" value="REC"/>
    <property type="match status" value="1"/>
</dbReference>
<dbReference type="Gene3D" id="3.40.50.2300">
    <property type="match status" value="1"/>
</dbReference>
<dbReference type="PROSITE" id="PS50110">
    <property type="entry name" value="RESPONSE_REGULATORY"/>
    <property type="match status" value="1"/>
</dbReference>
<dbReference type="GO" id="GO:0003677">
    <property type="term" value="F:DNA binding"/>
    <property type="evidence" value="ECO:0007669"/>
    <property type="project" value="UniProtKB-KW"/>
</dbReference>
<evidence type="ECO:0000256" key="3">
    <source>
        <dbReference type="ARBA" id="ARBA00023125"/>
    </source>
</evidence>
<gene>
    <name evidence="8" type="ORF">DFP86_10754</name>
</gene>
<keyword evidence="3" id="KW-0238">DNA-binding</keyword>
<comment type="caution">
    <text evidence="5">Lacks conserved residue(s) required for the propagation of feature annotation.</text>
</comment>
<dbReference type="InterPro" id="IPR011006">
    <property type="entry name" value="CheY-like_superfamily"/>
</dbReference>
<dbReference type="PRINTS" id="PR00038">
    <property type="entry name" value="HTHLUXR"/>
</dbReference>
<reference evidence="8 9" key="1">
    <citation type="submission" date="2019-03" db="EMBL/GenBank/DDBJ databases">
        <title>Genomic Encyclopedia of Type Strains, Phase III (KMG-III): the genomes of soil and plant-associated and newly described type strains.</title>
        <authorList>
            <person name="Whitman W."/>
        </authorList>
    </citation>
    <scope>NUCLEOTIDE SEQUENCE [LARGE SCALE GENOMIC DNA]</scope>
    <source>
        <strain evidence="8 9">CECT 8976</strain>
    </source>
</reference>
<dbReference type="InterPro" id="IPR001789">
    <property type="entry name" value="Sig_transdc_resp-reg_receiver"/>
</dbReference>
<dbReference type="PANTHER" id="PTHR43214:SF41">
    <property type="entry name" value="NITRATE_NITRITE RESPONSE REGULATOR PROTEIN NARP"/>
    <property type="match status" value="1"/>
</dbReference>
<sequence>MIRVVIAEKHEIVREGIKQLLLLAGDIAIAGDASGSGQLIELARTTSPDVVLLNIAHANVEGVDAIARIRSLAPAPAILVLSCNEELQLAARVLKAGVAGVCSLDGSPTELLAAIRKVARGGRYIDPALSDRLLFDVALNDTRFPHARLSEREFQVFERLVRGINANQIGTQLNISVKTVSAHKLRLMKKLSAASVADMVRYAIEHRLI</sequence>
<dbReference type="PROSITE" id="PS00622">
    <property type="entry name" value="HTH_LUXR_1"/>
    <property type="match status" value="1"/>
</dbReference>
<evidence type="ECO:0000259" key="7">
    <source>
        <dbReference type="PROSITE" id="PS50110"/>
    </source>
</evidence>
<dbReference type="Pfam" id="PF00072">
    <property type="entry name" value="Response_reg"/>
    <property type="match status" value="1"/>
</dbReference>
<feature type="domain" description="Response regulatory" evidence="7">
    <location>
        <begin position="3"/>
        <end position="119"/>
    </location>
</feature>
<dbReference type="SUPFAM" id="SSF46894">
    <property type="entry name" value="C-terminal effector domain of the bipartite response regulators"/>
    <property type="match status" value="1"/>
</dbReference>
<dbReference type="Proteomes" id="UP000295611">
    <property type="component" value="Unassembled WGS sequence"/>
</dbReference>
<evidence type="ECO:0000259" key="6">
    <source>
        <dbReference type="PROSITE" id="PS50043"/>
    </source>
</evidence>
<dbReference type="InterPro" id="IPR058245">
    <property type="entry name" value="NreC/VraR/RcsB-like_REC"/>
</dbReference>
<keyword evidence="9" id="KW-1185">Reference proteome</keyword>
<keyword evidence="4" id="KW-0804">Transcription</keyword>
<accession>A0A4R7B4W1</accession>
<evidence type="ECO:0000256" key="1">
    <source>
        <dbReference type="ARBA" id="ARBA00022553"/>
    </source>
</evidence>